<dbReference type="AlphaFoldDB" id="A0A0A6VG78"/>
<evidence type="ECO:0000256" key="7">
    <source>
        <dbReference type="ARBA" id="ARBA00093797"/>
    </source>
</evidence>
<keyword evidence="11" id="KW-1185">Reference proteome</keyword>
<dbReference type="OrthoDB" id="2353131at2"/>
<dbReference type="Proteomes" id="UP000476934">
    <property type="component" value="Unassembled WGS sequence"/>
</dbReference>
<keyword evidence="8" id="KW-0282">Flagellum</keyword>
<dbReference type="Pfam" id="PF05400">
    <property type="entry name" value="FliT"/>
    <property type="match status" value="1"/>
</dbReference>
<dbReference type="InterPro" id="IPR008622">
    <property type="entry name" value="FliT"/>
</dbReference>
<name>A0A0A6VG78_9BACI</name>
<evidence type="ECO:0000256" key="2">
    <source>
        <dbReference type="ARBA" id="ARBA00022490"/>
    </source>
</evidence>
<comment type="function">
    <text evidence="5">May act as an export chaperone for the filament capping protein FliD.</text>
</comment>
<dbReference type="EMBL" id="JAAIWK010000004">
    <property type="protein sequence ID" value="NEY19173.1"/>
    <property type="molecule type" value="Genomic_DNA"/>
</dbReference>
<dbReference type="RefSeq" id="WP_035353035.1">
    <property type="nucleotide sequence ID" value="NZ_JAAIWK010000004.1"/>
</dbReference>
<protein>
    <recommendedName>
        <fullName evidence="7">Flagellar protein FliT</fullName>
    </recommendedName>
</protein>
<evidence type="ECO:0000256" key="4">
    <source>
        <dbReference type="ARBA" id="ARBA00023186"/>
    </source>
</evidence>
<reference evidence="9 11" key="2">
    <citation type="submission" date="2020-02" db="EMBL/GenBank/DDBJ databases">
        <authorList>
            <person name="Feng H."/>
        </authorList>
    </citation>
    <scope>NUCLEOTIDE SEQUENCE [LARGE SCALE GENOMIC DNA]</scope>
    <source>
        <strain evidence="9 11">Gsoil 114</strain>
    </source>
</reference>
<comment type="similarity">
    <text evidence="6">Belongs to the bacillales FliT family.</text>
</comment>
<evidence type="ECO:0000313" key="8">
    <source>
        <dbReference type="EMBL" id="KHD86433.1"/>
    </source>
</evidence>
<comment type="caution">
    <text evidence="8">The sequence shown here is derived from an EMBL/GenBank/DDBJ whole genome shotgun (WGS) entry which is preliminary data.</text>
</comment>
<accession>A0A0A6VG78</accession>
<keyword evidence="8" id="KW-0966">Cell projection</keyword>
<evidence type="ECO:0000256" key="6">
    <source>
        <dbReference type="ARBA" id="ARBA00093785"/>
    </source>
</evidence>
<proteinExistence type="inferred from homology"/>
<evidence type="ECO:0000256" key="1">
    <source>
        <dbReference type="ARBA" id="ARBA00004514"/>
    </source>
</evidence>
<evidence type="ECO:0000256" key="5">
    <source>
        <dbReference type="ARBA" id="ARBA00093765"/>
    </source>
</evidence>
<keyword evidence="8" id="KW-0969">Cilium</keyword>
<dbReference type="EMBL" id="JRUN01000005">
    <property type="protein sequence ID" value="KHD86433.1"/>
    <property type="molecule type" value="Genomic_DNA"/>
</dbReference>
<keyword evidence="4" id="KW-0143">Chaperone</keyword>
<keyword evidence="3" id="KW-1005">Bacterial flagellum biogenesis</keyword>
<dbReference type="STRING" id="363870.NG54_02775"/>
<sequence length="114" mass="13710">MNHLENYLQLTEELLALFDQKIERVELISHVKELLAKRERHLAHIQPPFTDDDQMVGKKIVDLDQTLKPLLQQVKIEIQQDMKTVVKKRTNMKQYINPYTSLQLHDGRFYDRRR</sequence>
<keyword evidence="2" id="KW-0963">Cytoplasm</keyword>
<evidence type="ECO:0000313" key="11">
    <source>
        <dbReference type="Proteomes" id="UP000476934"/>
    </source>
</evidence>
<gene>
    <name evidence="9" type="ORF">G4D61_04215</name>
    <name evidence="8" type="ORF">NG54_02775</name>
</gene>
<evidence type="ECO:0000256" key="3">
    <source>
        <dbReference type="ARBA" id="ARBA00022795"/>
    </source>
</evidence>
<reference evidence="9 11" key="3">
    <citation type="submission" date="2020-03" db="EMBL/GenBank/DDBJ databases">
        <title>Bacillus aquiflavi sp. nov., isolated from yellow water of strong flavor Chinese baijiu in Yibin region of China.</title>
        <authorList>
            <person name="Xie J."/>
        </authorList>
    </citation>
    <scope>NUCLEOTIDE SEQUENCE [LARGE SCALE GENOMIC DNA]</scope>
    <source>
        <strain evidence="9 11">Gsoil 114</strain>
    </source>
</reference>
<organism evidence="8 10">
    <name type="scientific">Heyndrickxia ginsengihumi</name>
    <dbReference type="NCBI Taxonomy" id="363870"/>
    <lineage>
        <taxon>Bacteria</taxon>
        <taxon>Bacillati</taxon>
        <taxon>Bacillota</taxon>
        <taxon>Bacilli</taxon>
        <taxon>Bacillales</taxon>
        <taxon>Bacillaceae</taxon>
        <taxon>Heyndrickxia</taxon>
    </lineage>
</organism>
<evidence type="ECO:0000313" key="10">
    <source>
        <dbReference type="Proteomes" id="UP000030588"/>
    </source>
</evidence>
<evidence type="ECO:0000313" key="9">
    <source>
        <dbReference type="EMBL" id="NEY19173.1"/>
    </source>
</evidence>
<dbReference type="Proteomes" id="UP000030588">
    <property type="component" value="Unassembled WGS sequence"/>
</dbReference>
<reference evidence="8 10" key="1">
    <citation type="submission" date="2014-10" db="EMBL/GenBank/DDBJ databases">
        <title>Draft genome of phytase producing Bacillus ginsengihumi strain M2.11.</title>
        <authorList>
            <person name="Toymentseva A."/>
            <person name="Boulygina E.A."/>
            <person name="Kazakov S.V."/>
            <person name="Kayumov I."/>
            <person name="Suleimanova A.D."/>
            <person name="Mardanova A.M."/>
            <person name="Maria S.N."/>
            <person name="Sergey M.Y."/>
            <person name="Sharipova M.R."/>
        </authorList>
    </citation>
    <scope>NUCLEOTIDE SEQUENCE [LARGE SCALE GENOMIC DNA]</scope>
    <source>
        <strain evidence="8 10">M2.11</strain>
    </source>
</reference>
<comment type="subcellular location">
    <subcellularLocation>
        <location evidence="1">Cytoplasm</location>
        <location evidence="1">Cytosol</location>
    </subcellularLocation>
</comment>